<protein>
    <recommendedName>
        <fullName evidence="7">SH3b domain-containing protein</fullName>
    </recommendedName>
</protein>
<gene>
    <name evidence="8" type="ORF">MNBD_GAMMA22-2410</name>
</gene>
<dbReference type="NCBIfam" id="TIGR04211">
    <property type="entry name" value="SH3_and_anchor"/>
    <property type="match status" value="1"/>
</dbReference>
<keyword evidence="4 6" id="KW-1133">Transmembrane helix</keyword>
<dbReference type="Pfam" id="PF08239">
    <property type="entry name" value="SH3_3"/>
    <property type="match status" value="1"/>
</dbReference>
<keyword evidence="3" id="KW-0732">Signal</keyword>
<evidence type="ECO:0000256" key="1">
    <source>
        <dbReference type="ARBA" id="ARBA00004167"/>
    </source>
</evidence>
<evidence type="ECO:0000256" key="5">
    <source>
        <dbReference type="ARBA" id="ARBA00023136"/>
    </source>
</evidence>
<dbReference type="InterPro" id="IPR016476">
    <property type="entry name" value="SH3_dom_pro"/>
</dbReference>
<sequence>MKLLIVLSCFILISVTTPSLAETVYVSDNLRVGVRPSPDSSIAPIDVVTSGMHLSVIEREGGYIKIRTGTGITGWVKEVYMTKDVPIREKYNELNVKYEAQSDIISKLKQSIEALTKVKVALIADLDKERIEKSNIELQLARFVETQYVDELGNNQNILIIAFIAIFGIAFLIGMFWHRYLITRRLGGLRL</sequence>
<organism evidence="8">
    <name type="scientific">hydrothermal vent metagenome</name>
    <dbReference type="NCBI Taxonomy" id="652676"/>
    <lineage>
        <taxon>unclassified sequences</taxon>
        <taxon>metagenomes</taxon>
        <taxon>ecological metagenomes</taxon>
    </lineage>
</organism>
<dbReference type="PROSITE" id="PS51781">
    <property type="entry name" value="SH3B"/>
    <property type="match status" value="1"/>
</dbReference>
<dbReference type="Gene3D" id="2.30.30.40">
    <property type="entry name" value="SH3 Domains"/>
    <property type="match status" value="1"/>
</dbReference>
<evidence type="ECO:0000256" key="4">
    <source>
        <dbReference type="ARBA" id="ARBA00022989"/>
    </source>
</evidence>
<feature type="transmembrane region" description="Helical" evidence="6">
    <location>
        <begin position="158"/>
        <end position="177"/>
    </location>
</feature>
<keyword evidence="5 6" id="KW-0472">Membrane</keyword>
<keyword evidence="2 6" id="KW-0812">Transmembrane</keyword>
<evidence type="ECO:0000256" key="6">
    <source>
        <dbReference type="SAM" id="Phobius"/>
    </source>
</evidence>
<dbReference type="GO" id="GO:0016020">
    <property type="term" value="C:membrane"/>
    <property type="evidence" value="ECO:0007669"/>
    <property type="project" value="UniProtKB-SubCell"/>
</dbReference>
<evidence type="ECO:0000256" key="2">
    <source>
        <dbReference type="ARBA" id="ARBA00022692"/>
    </source>
</evidence>
<dbReference type="EMBL" id="UOFS01000018">
    <property type="protein sequence ID" value="VAW94558.1"/>
    <property type="molecule type" value="Genomic_DNA"/>
</dbReference>
<feature type="domain" description="SH3b" evidence="7">
    <location>
        <begin position="21"/>
        <end position="85"/>
    </location>
</feature>
<dbReference type="InterPro" id="IPR003646">
    <property type="entry name" value="SH3-like_bac-type"/>
</dbReference>
<dbReference type="AlphaFoldDB" id="A0A3B0ZM98"/>
<evidence type="ECO:0000256" key="3">
    <source>
        <dbReference type="ARBA" id="ARBA00022729"/>
    </source>
</evidence>
<proteinExistence type="predicted"/>
<evidence type="ECO:0000259" key="7">
    <source>
        <dbReference type="PROSITE" id="PS51781"/>
    </source>
</evidence>
<accession>A0A3B0ZM98</accession>
<dbReference type="SMART" id="SM00287">
    <property type="entry name" value="SH3b"/>
    <property type="match status" value="1"/>
</dbReference>
<name>A0A3B0ZM98_9ZZZZ</name>
<evidence type="ECO:0000313" key="8">
    <source>
        <dbReference type="EMBL" id="VAW94558.1"/>
    </source>
</evidence>
<reference evidence="8" key="1">
    <citation type="submission" date="2018-06" db="EMBL/GenBank/DDBJ databases">
        <authorList>
            <person name="Zhirakovskaya E."/>
        </authorList>
    </citation>
    <scope>NUCLEOTIDE SEQUENCE</scope>
</reference>
<comment type="subcellular location">
    <subcellularLocation>
        <location evidence="1">Membrane</location>
        <topology evidence="1">Single-pass membrane protein</topology>
    </subcellularLocation>
</comment>